<comment type="caution">
    <text evidence="1">The sequence shown here is derived from an EMBL/GenBank/DDBJ whole genome shotgun (WGS) entry which is preliminary data.</text>
</comment>
<dbReference type="OrthoDB" id="5343383at2759"/>
<sequence>MPRTLSTRHTLTHQLCNVTRALQLGYDEQVVQLMQKLPYLKWTVAHDEKKYILGRTAFVNYTNEEDLKEGRRPYPYCYMDNAVDLDPWLLPLMLPWRDGWLVLLDTRLGAIRAFAPDSFYRPEMVEFLRHGPRPTDPDQDPHSWRRVPTVPVMHYFNTLIRVYRSLERLPIINPDRNDPAETRYIPPHQDSWLSQKEWKLQSTLLDLYRECGWPDAWRRTEFLVKWRVKKAEIDAWARE</sequence>
<name>A0A8H6SUF3_9AGAR</name>
<dbReference type="Proteomes" id="UP000636479">
    <property type="component" value="Unassembled WGS sequence"/>
</dbReference>
<dbReference type="EMBL" id="JACAZF010000004">
    <property type="protein sequence ID" value="KAF7306380.1"/>
    <property type="molecule type" value="Genomic_DNA"/>
</dbReference>
<evidence type="ECO:0000313" key="2">
    <source>
        <dbReference type="Proteomes" id="UP000636479"/>
    </source>
</evidence>
<reference evidence="1" key="1">
    <citation type="submission" date="2020-05" db="EMBL/GenBank/DDBJ databases">
        <title>Mycena genomes resolve the evolution of fungal bioluminescence.</title>
        <authorList>
            <person name="Tsai I.J."/>
        </authorList>
    </citation>
    <scope>NUCLEOTIDE SEQUENCE</scope>
    <source>
        <strain evidence="1">171206Taipei</strain>
    </source>
</reference>
<dbReference type="RefSeq" id="XP_037221399.1">
    <property type="nucleotide sequence ID" value="XM_037361107.1"/>
</dbReference>
<evidence type="ECO:0000313" key="1">
    <source>
        <dbReference type="EMBL" id="KAF7306380.1"/>
    </source>
</evidence>
<protein>
    <submittedName>
        <fullName evidence="1">SWIM-type domain-containing protein</fullName>
    </submittedName>
</protein>
<gene>
    <name evidence="1" type="ORF">MIND_00429200</name>
</gene>
<keyword evidence="2" id="KW-1185">Reference proteome</keyword>
<dbReference type="AlphaFoldDB" id="A0A8H6SUF3"/>
<organism evidence="1 2">
    <name type="scientific">Mycena indigotica</name>
    <dbReference type="NCBI Taxonomy" id="2126181"/>
    <lineage>
        <taxon>Eukaryota</taxon>
        <taxon>Fungi</taxon>
        <taxon>Dikarya</taxon>
        <taxon>Basidiomycota</taxon>
        <taxon>Agaricomycotina</taxon>
        <taxon>Agaricomycetes</taxon>
        <taxon>Agaricomycetidae</taxon>
        <taxon>Agaricales</taxon>
        <taxon>Marasmiineae</taxon>
        <taxon>Mycenaceae</taxon>
        <taxon>Mycena</taxon>
    </lineage>
</organism>
<accession>A0A8H6SUF3</accession>
<proteinExistence type="predicted"/>
<dbReference type="GeneID" id="59343623"/>